<dbReference type="Proteomes" id="UP001161757">
    <property type="component" value="Unassembled WGS sequence"/>
</dbReference>
<protein>
    <submittedName>
        <fullName evidence="2">Uncharacterized protein</fullName>
    </submittedName>
</protein>
<evidence type="ECO:0000313" key="2">
    <source>
        <dbReference type="EMBL" id="KAJ8991017.1"/>
    </source>
</evidence>
<comment type="caution">
    <text evidence="2">The sequence shown here is derived from an EMBL/GenBank/DDBJ whole genome shotgun (WGS) entry which is preliminary data.</text>
</comment>
<feature type="region of interest" description="Disordered" evidence="1">
    <location>
        <begin position="10"/>
        <end position="50"/>
    </location>
</feature>
<dbReference type="AlphaFoldDB" id="A0AAN6EWA0"/>
<sequence>MLDSTRRLLYESPGLRMGQPTESFLPPTITVNPQRKQKTKQSKMKENNNPSTMYVYRAGNAQDTVGPGIRTSHFRSISLVGWESLYVSMLNRPTDVPISFGGEDATPCVAGAVC</sequence>
<name>A0AAN6EWA0_EXODE</name>
<organism evidence="2 3">
    <name type="scientific">Exophiala dermatitidis</name>
    <name type="common">Black yeast-like fungus</name>
    <name type="synonym">Wangiella dermatitidis</name>
    <dbReference type="NCBI Taxonomy" id="5970"/>
    <lineage>
        <taxon>Eukaryota</taxon>
        <taxon>Fungi</taxon>
        <taxon>Dikarya</taxon>
        <taxon>Ascomycota</taxon>
        <taxon>Pezizomycotina</taxon>
        <taxon>Eurotiomycetes</taxon>
        <taxon>Chaetothyriomycetidae</taxon>
        <taxon>Chaetothyriales</taxon>
        <taxon>Herpotrichiellaceae</taxon>
        <taxon>Exophiala</taxon>
    </lineage>
</organism>
<evidence type="ECO:0000256" key="1">
    <source>
        <dbReference type="SAM" id="MobiDB-lite"/>
    </source>
</evidence>
<reference evidence="2" key="1">
    <citation type="submission" date="2023-01" db="EMBL/GenBank/DDBJ databases">
        <title>Exophiala dermititidis isolated from Cystic Fibrosis Patient.</title>
        <authorList>
            <person name="Kurbessoian T."/>
            <person name="Crocker A."/>
            <person name="Murante D."/>
            <person name="Hogan D.A."/>
            <person name="Stajich J.E."/>
        </authorList>
    </citation>
    <scope>NUCLEOTIDE SEQUENCE</scope>
    <source>
        <strain evidence="2">Ex8</strain>
    </source>
</reference>
<proteinExistence type="predicted"/>
<dbReference type="EMBL" id="JAJGCB010000009">
    <property type="protein sequence ID" value="KAJ8991017.1"/>
    <property type="molecule type" value="Genomic_DNA"/>
</dbReference>
<evidence type="ECO:0000313" key="3">
    <source>
        <dbReference type="Proteomes" id="UP001161757"/>
    </source>
</evidence>
<accession>A0AAN6EWA0</accession>
<gene>
    <name evidence="2" type="ORF">HRR80_005075</name>
</gene>